<evidence type="ECO:0000256" key="2">
    <source>
        <dbReference type="SAM" id="MobiDB-lite"/>
    </source>
</evidence>
<evidence type="ECO:0000256" key="1">
    <source>
        <dbReference type="SAM" id="Coils"/>
    </source>
</evidence>
<dbReference type="GeneID" id="43642470"/>
<dbReference type="Gene3D" id="1.25.40.10">
    <property type="entry name" value="Tetratricopeptide repeat domain"/>
    <property type="match status" value="1"/>
</dbReference>
<gene>
    <name evidence="3" type="ORF">BDV38DRAFT_276636</name>
</gene>
<feature type="compositionally biased region" description="Low complexity" evidence="2">
    <location>
        <begin position="1"/>
        <end position="13"/>
    </location>
</feature>
<dbReference type="AlphaFoldDB" id="A0A5N6TBQ3"/>
<evidence type="ECO:0000313" key="3">
    <source>
        <dbReference type="EMBL" id="KAE8143551.1"/>
    </source>
</evidence>
<reference evidence="3 4" key="1">
    <citation type="submission" date="2019-04" db="EMBL/GenBank/DDBJ databases">
        <title>Friends and foes A comparative genomics study of 23 Aspergillus species from section Flavi.</title>
        <authorList>
            <consortium name="DOE Joint Genome Institute"/>
            <person name="Kjaerbolling I."/>
            <person name="Vesth T."/>
            <person name="Frisvad J.C."/>
            <person name="Nybo J.L."/>
            <person name="Theobald S."/>
            <person name="Kildgaard S."/>
            <person name="Isbrandt T."/>
            <person name="Kuo A."/>
            <person name="Sato A."/>
            <person name="Lyhne E.K."/>
            <person name="Kogle M.E."/>
            <person name="Wiebenga A."/>
            <person name="Kun R.S."/>
            <person name="Lubbers R.J."/>
            <person name="Makela M.R."/>
            <person name="Barry K."/>
            <person name="Chovatia M."/>
            <person name="Clum A."/>
            <person name="Daum C."/>
            <person name="Haridas S."/>
            <person name="He G."/>
            <person name="LaButti K."/>
            <person name="Lipzen A."/>
            <person name="Mondo S."/>
            <person name="Riley R."/>
            <person name="Salamov A."/>
            <person name="Simmons B.A."/>
            <person name="Magnuson J.K."/>
            <person name="Henrissat B."/>
            <person name="Mortensen U.H."/>
            <person name="Larsen T.O."/>
            <person name="Devries R.P."/>
            <person name="Grigoriev I.V."/>
            <person name="Machida M."/>
            <person name="Baker S.E."/>
            <person name="Andersen M.R."/>
        </authorList>
    </citation>
    <scope>NUCLEOTIDE SEQUENCE [LARGE SCALE GENOMIC DNA]</scope>
    <source>
        <strain evidence="3 4">CBS 117625</strain>
    </source>
</reference>
<name>A0A5N6TBQ3_ASPPS</name>
<evidence type="ECO:0000313" key="4">
    <source>
        <dbReference type="Proteomes" id="UP000325672"/>
    </source>
</evidence>
<organism evidence="3 4">
    <name type="scientific">Aspergillus pseudotamarii</name>
    <dbReference type="NCBI Taxonomy" id="132259"/>
    <lineage>
        <taxon>Eukaryota</taxon>
        <taxon>Fungi</taxon>
        <taxon>Dikarya</taxon>
        <taxon>Ascomycota</taxon>
        <taxon>Pezizomycotina</taxon>
        <taxon>Eurotiomycetes</taxon>
        <taxon>Eurotiomycetidae</taxon>
        <taxon>Eurotiales</taxon>
        <taxon>Aspergillaceae</taxon>
        <taxon>Aspergillus</taxon>
        <taxon>Aspergillus subgen. Circumdati</taxon>
    </lineage>
</organism>
<dbReference type="InterPro" id="IPR011990">
    <property type="entry name" value="TPR-like_helical_dom_sf"/>
</dbReference>
<dbReference type="RefSeq" id="XP_031919614.1">
    <property type="nucleotide sequence ID" value="XM_032058260.1"/>
</dbReference>
<keyword evidence="4" id="KW-1185">Reference proteome</keyword>
<proteinExistence type="predicted"/>
<feature type="region of interest" description="Disordered" evidence="2">
    <location>
        <begin position="1"/>
        <end position="36"/>
    </location>
</feature>
<dbReference type="SUPFAM" id="SSF48452">
    <property type="entry name" value="TPR-like"/>
    <property type="match status" value="1"/>
</dbReference>
<feature type="coiled-coil region" evidence="1">
    <location>
        <begin position="826"/>
        <end position="860"/>
    </location>
</feature>
<feature type="compositionally biased region" description="Basic and acidic residues" evidence="2">
    <location>
        <begin position="20"/>
        <end position="36"/>
    </location>
</feature>
<dbReference type="EMBL" id="ML743551">
    <property type="protein sequence ID" value="KAE8143551.1"/>
    <property type="molecule type" value="Genomic_DNA"/>
</dbReference>
<accession>A0A5N6TBQ3</accession>
<protein>
    <submittedName>
        <fullName evidence="3">Uncharacterized protein</fullName>
    </submittedName>
</protein>
<keyword evidence="1" id="KW-0175">Coiled coil</keyword>
<dbReference type="OrthoDB" id="10377250at2759"/>
<sequence length="895" mass="99415">MESSSLSRSLSRLTITSGPESDKRPNKPISHDHPVREAPEYRFANMTAISVDSAVCTLHLADKLKEAAVVVRDFLRREPNHRVLQYRHACLLKELGAYADARMAYERFRALSVTVPVGVMLDIAECFLHEHDYANAVTTLNEACLNERRGLIIASQALRFLGRPAEAEAYCLHLRTRDGLSSDEEVAEYGLALFQQGRDEEALSCLRGHPEVDQLAVLLCNLGQHEENIKTYNCASVAEHPGLARWLAISHAALRNWPDAELFARVGLDGNPEDQELWSLLQTALAKQNAGAGDAEARMRAHLAHLHASEALEDYLMALAKRAGAAKPSWDFVLAYAAYHGARQALPLYEEHFSGTTDAGYLLHMGERLIDWSVFHVGAPMVSLDTMRDIVDGAALLRAAATKAFLGPRSQVRRARLGDLLQTLDAHGAMLEQFRILTTPVPDDAGCAEHLVAGARISAYYRDYSAMWDCLEAAKDLGANFALLVELGMPDAAPRARHPDEQKVLHVGQALIDAGLPIDAGIIASLYARAWRHSADLQAMAAHAYFAVGDYALARKHFRALKALQGLAFSIQDGGKLAECHVGLGQYQDAYDVLATYPGVLDRRALWMKFIALWELGRGTLANQPSAACGELEAQEHKRIADLLRAHGHVRQADRESQYEPRIKDIIEVSPSDMPPVADSWQVMIARLEADVQSNAAARCYVQKCIPFLQRIPRLPSFLSAYTRAMITRSSYVELDGEITAVNGQEGNGRMVEIALSVAPPTLSLLNAAVWNTSDGAKYGKRIADRHGDFEPLLELHRQSVFSRKEYLETLQMAAQRYPDRYNRALKQATKEQKKDDKEMRKIERALEKSRKKAELQRLRHPLPGNYPEMMTLSDHATTAHNNERFLVYGSGRPG</sequence>
<dbReference type="Proteomes" id="UP000325672">
    <property type="component" value="Unassembled WGS sequence"/>
</dbReference>